<evidence type="ECO:0000256" key="2">
    <source>
        <dbReference type="ARBA" id="ARBA00022729"/>
    </source>
</evidence>
<evidence type="ECO:0000259" key="10">
    <source>
        <dbReference type="Pfam" id="PF00768"/>
    </source>
</evidence>
<keyword evidence="6" id="KW-0961">Cell wall biogenesis/degradation</keyword>
<comment type="similarity">
    <text evidence="1 9">Belongs to the peptidase S11 family.</text>
</comment>
<evidence type="ECO:0000313" key="12">
    <source>
        <dbReference type="Proteomes" id="UP000034785"/>
    </source>
</evidence>
<dbReference type="GO" id="GO:0009002">
    <property type="term" value="F:serine-type D-Ala-D-Ala carboxypeptidase activity"/>
    <property type="evidence" value="ECO:0007669"/>
    <property type="project" value="InterPro"/>
</dbReference>
<dbReference type="InterPro" id="IPR018044">
    <property type="entry name" value="Peptidase_S11"/>
</dbReference>
<evidence type="ECO:0000256" key="9">
    <source>
        <dbReference type="RuleBase" id="RU004016"/>
    </source>
</evidence>
<name>A0A0G1B946_9BACT</name>
<dbReference type="PATRIC" id="fig|1618425.3.peg.627"/>
<feature type="active site" description="Acyl-ester intermediate" evidence="7">
    <location>
        <position position="97"/>
    </location>
</feature>
<evidence type="ECO:0000256" key="1">
    <source>
        <dbReference type="ARBA" id="ARBA00007164"/>
    </source>
</evidence>
<dbReference type="SUPFAM" id="SSF56601">
    <property type="entry name" value="beta-lactamase/transpeptidase-like"/>
    <property type="match status" value="1"/>
</dbReference>
<evidence type="ECO:0000256" key="4">
    <source>
        <dbReference type="ARBA" id="ARBA00022960"/>
    </source>
</evidence>
<protein>
    <recommendedName>
        <fullName evidence="10">Peptidase S11 D-alanyl-D-alanine carboxypeptidase A N-terminal domain-containing protein</fullName>
    </recommendedName>
</protein>
<evidence type="ECO:0000256" key="8">
    <source>
        <dbReference type="PIRSR" id="PIRSR618044-2"/>
    </source>
</evidence>
<dbReference type="GO" id="GO:0006508">
    <property type="term" value="P:proteolysis"/>
    <property type="evidence" value="ECO:0007669"/>
    <property type="project" value="InterPro"/>
</dbReference>
<keyword evidence="4" id="KW-0133">Cell shape</keyword>
<comment type="caution">
    <text evidence="11">The sequence shown here is derived from an EMBL/GenBank/DDBJ whole genome shotgun (WGS) entry which is preliminary data.</text>
</comment>
<accession>A0A0G1B946</accession>
<gene>
    <name evidence="11" type="ORF">UV41_C0041G0002</name>
</gene>
<dbReference type="PRINTS" id="PR00725">
    <property type="entry name" value="DADACBPTASE1"/>
</dbReference>
<dbReference type="AlphaFoldDB" id="A0A0G1B946"/>
<dbReference type="InterPro" id="IPR001967">
    <property type="entry name" value="Peptidase_S11_N"/>
</dbReference>
<keyword evidence="3" id="KW-0378">Hydrolase</keyword>
<evidence type="ECO:0000313" key="11">
    <source>
        <dbReference type="EMBL" id="KKS69915.1"/>
    </source>
</evidence>
<dbReference type="Gene3D" id="3.40.710.10">
    <property type="entry name" value="DD-peptidase/beta-lactamase superfamily"/>
    <property type="match status" value="1"/>
</dbReference>
<keyword evidence="2" id="KW-0732">Signal</keyword>
<dbReference type="GO" id="GO:0071555">
    <property type="term" value="P:cell wall organization"/>
    <property type="evidence" value="ECO:0007669"/>
    <property type="project" value="UniProtKB-KW"/>
</dbReference>
<dbReference type="InterPro" id="IPR012338">
    <property type="entry name" value="Beta-lactam/transpept-like"/>
</dbReference>
<evidence type="ECO:0000256" key="6">
    <source>
        <dbReference type="ARBA" id="ARBA00023316"/>
    </source>
</evidence>
<dbReference type="PANTHER" id="PTHR21581">
    <property type="entry name" value="D-ALANYL-D-ALANINE CARBOXYPEPTIDASE"/>
    <property type="match status" value="1"/>
</dbReference>
<feature type="active site" description="Proton acceptor" evidence="7">
    <location>
        <position position="100"/>
    </location>
</feature>
<dbReference type="PANTHER" id="PTHR21581:SF33">
    <property type="entry name" value="D-ALANYL-D-ALANINE CARBOXYPEPTIDASE DACB"/>
    <property type="match status" value="1"/>
</dbReference>
<proteinExistence type="inferred from homology"/>
<dbReference type="GO" id="GO:0009252">
    <property type="term" value="P:peptidoglycan biosynthetic process"/>
    <property type="evidence" value="ECO:0007669"/>
    <property type="project" value="UniProtKB-KW"/>
</dbReference>
<dbReference type="EMBL" id="LCEJ01000041">
    <property type="protein sequence ID" value="KKS69915.1"/>
    <property type="molecule type" value="Genomic_DNA"/>
</dbReference>
<feature type="active site" evidence="7">
    <location>
        <position position="151"/>
    </location>
</feature>
<feature type="domain" description="Peptidase S11 D-alanyl-D-alanine carboxypeptidase A N-terminal" evidence="10">
    <location>
        <begin position="63"/>
        <end position="287"/>
    </location>
</feature>
<feature type="binding site" evidence="8">
    <location>
        <position position="257"/>
    </location>
    <ligand>
        <name>substrate</name>
    </ligand>
</feature>
<keyword evidence="5" id="KW-0573">Peptidoglycan synthesis</keyword>
<reference evidence="11 12" key="1">
    <citation type="journal article" date="2015" name="Nature">
        <title>rRNA introns, odd ribosomes, and small enigmatic genomes across a large radiation of phyla.</title>
        <authorList>
            <person name="Brown C.T."/>
            <person name="Hug L.A."/>
            <person name="Thomas B.C."/>
            <person name="Sharon I."/>
            <person name="Castelle C.J."/>
            <person name="Singh A."/>
            <person name="Wilkins M.J."/>
            <person name="Williams K.H."/>
            <person name="Banfield J.F."/>
        </authorList>
    </citation>
    <scope>NUCLEOTIDE SEQUENCE [LARGE SCALE GENOMIC DNA]</scope>
</reference>
<organism evidence="11 12">
    <name type="scientific">Candidatus Daviesbacteria bacterium GW2011_GWA2_42_7</name>
    <dbReference type="NCBI Taxonomy" id="1618425"/>
    <lineage>
        <taxon>Bacteria</taxon>
        <taxon>Candidatus Daviesiibacteriota</taxon>
    </lineage>
</organism>
<dbReference type="GO" id="GO:0008360">
    <property type="term" value="P:regulation of cell shape"/>
    <property type="evidence" value="ECO:0007669"/>
    <property type="project" value="UniProtKB-KW"/>
</dbReference>
<dbReference type="Pfam" id="PF00768">
    <property type="entry name" value="Peptidase_S11"/>
    <property type="match status" value="1"/>
</dbReference>
<dbReference type="Proteomes" id="UP000034785">
    <property type="component" value="Unassembled WGS sequence"/>
</dbReference>
<evidence type="ECO:0000256" key="7">
    <source>
        <dbReference type="PIRSR" id="PIRSR618044-1"/>
    </source>
</evidence>
<sequence length="312" mass="33032">MPILYAVIVLLLAVNVILGLPRAVDLVQTKSTAVNIPNNQVVQGAVLDVAGAQKINLPKNLGISPPQLSATSALVLDLDSDFLFFVKDPDKRVPIASTTKIMTALVAVDTFQPNQILTVPGVSLVSGSTMGLKVDEKLTFRSLLYGMLLNSGNDAAYTIAANFPGGVSAFVEAMNNRAAILGLSNTRFENPAGFDSPNHFSSAADLSKIAAVAAGNPLLARAVSTREVTVSSIDQGIIHPLKNLNKLLGLPGILGMKTGTTPAARENLVGLAERDGHKILTVILGSDNRFGETEKLLDWVSSNFDWQQVPVR</sequence>
<evidence type="ECO:0000256" key="5">
    <source>
        <dbReference type="ARBA" id="ARBA00022984"/>
    </source>
</evidence>
<evidence type="ECO:0000256" key="3">
    <source>
        <dbReference type="ARBA" id="ARBA00022801"/>
    </source>
</evidence>